<comment type="catalytic activity">
    <reaction evidence="7 8">
        <text>5-O-(1-carboxyvinyl)-3-phosphoshikimate = chorismate + phosphate</text>
        <dbReference type="Rhea" id="RHEA:21020"/>
        <dbReference type="ChEBI" id="CHEBI:29748"/>
        <dbReference type="ChEBI" id="CHEBI:43474"/>
        <dbReference type="ChEBI" id="CHEBI:57701"/>
        <dbReference type="EC" id="4.2.3.5"/>
    </reaction>
</comment>
<keyword evidence="6 7" id="KW-0456">Lyase</keyword>
<dbReference type="SUPFAM" id="SSF103263">
    <property type="entry name" value="Chorismate synthase, AroC"/>
    <property type="match status" value="1"/>
</dbReference>
<keyword evidence="11" id="KW-1185">Reference proteome</keyword>
<evidence type="ECO:0000256" key="6">
    <source>
        <dbReference type="ARBA" id="ARBA00023239"/>
    </source>
</evidence>
<dbReference type="Gene3D" id="3.60.150.10">
    <property type="entry name" value="Chorismate synthase AroC"/>
    <property type="match status" value="1"/>
</dbReference>
<evidence type="ECO:0000256" key="7">
    <source>
        <dbReference type="HAMAP-Rule" id="MF_00300"/>
    </source>
</evidence>
<dbReference type="EMBL" id="FTNO01000001">
    <property type="protein sequence ID" value="SIR18344.1"/>
    <property type="molecule type" value="Genomic_DNA"/>
</dbReference>
<name>A0A1N6YUP9_9EURY</name>
<keyword evidence="7" id="KW-0274">FAD</keyword>
<proteinExistence type="inferred from homology"/>
<dbReference type="HAMAP" id="MF_00300">
    <property type="entry name" value="Chorismate_synth"/>
    <property type="match status" value="1"/>
</dbReference>
<dbReference type="GO" id="GO:0009423">
    <property type="term" value="P:chorismate biosynthetic process"/>
    <property type="evidence" value="ECO:0007669"/>
    <property type="project" value="UniProtKB-UniRule"/>
</dbReference>
<dbReference type="RefSeq" id="WP_076429673.1">
    <property type="nucleotide sequence ID" value="NZ_FTNO01000001.1"/>
</dbReference>
<feature type="region of interest" description="Disordered" evidence="9">
    <location>
        <begin position="378"/>
        <end position="397"/>
    </location>
</feature>
<dbReference type="GO" id="GO:0008652">
    <property type="term" value="P:amino acid biosynthetic process"/>
    <property type="evidence" value="ECO:0007669"/>
    <property type="project" value="UniProtKB-KW"/>
</dbReference>
<dbReference type="InterPro" id="IPR000453">
    <property type="entry name" value="Chorismate_synth"/>
</dbReference>
<dbReference type="AlphaFoldDB" id="A0A1N6YUP9"/>
<protein>
    <recommendedName>
        <fullName evidence="3 7">Chorismate synthase</fullName>
        <shortName evidence="7">CS</shortName>
        <ecNumber evidence="3 7">4.2.3.5</ecNumber>
    </recommendedName>
    <alternativeName>
        <fullName evidence="7">5-enolpyruvylshikimate-3-phosphate phospholyase</fullName>
    </alternativeName>
</protein>
<keyword evidence="4 7" id="KW-0028">Amino-acid biosynthesis</keyword>
<comment type="cofactor">
    <cofactor evidence="7 8">
        <name>FMNH2</name>
        <dbReference type="ChEBI" id="CHEBI:57618"/>
    </cofactor>
    <text evidence="7 8">Reduced FMN (FMNH(2)).</text>
</comment>
<evidence type="ECO:0000256" key="4">
    <source>
        <dbReference type="ARBA" id="ARBA00022605"/>
    </source>
</evidence>
<feature type="binding site" evidence="7">
    <location>
        <position position="301"/>
    </location>
    <ligand>
        <name>FMN</name>
        <dbReference type="ChEBI" id="CHEBI:58210"/>
    </ligand>
</feature>
<comment type="caution">
    <text evidence="7">Lacks conserved residue(s) required for the propagation of feature annotation.</text>
</comment>
<dbReference type="CDD" id="cd07304">
    <property type="entry name" value="Chorismate_synthase"/>
    <property type="match status" value="1"/>
</dbReference>
<evidence type="ECO:0000313" key="10">
    <source>
        <dbReference type="EMBL" id="SIR18344.1"/>
    </source>
</evidence>
<feature type="region of interest" description="Disordered" evidence="9">
    <location>
        <begin position="261"/>
        <end position="307"/>
    </location>
</feature>
<feature type="compositionally biased region" description="Basic and acidic residues" evidence="9">
    <location>
        <begin position="272"/>
        <end position="287"/>
    </location>
</feature>
<dbReference type="Pfam" id="PF01264">
    <property type="entry name" value="Chorismate_synt"/>
    <property type="match status" value="1"/>
</dbReference>
<dbReference type="PANTHER" id="PTHR21085:SF0">
    <property type="entry name" value="CHORISMATE SYNTHASE"/>
    <property type="match status" value="1"/>
</dbReference>
<dbReference type="InterPro" id="IPR020541">
    <property type="entry name" value="Chorismate_synthase_CS"/>
</dbReference>
<dbReference type="InterPro" id="IPR035904">
    <property type="entry name" value="Chorismate_synth_AroC_sf"/>
</dbReference>
<comment type="similarity">
    <text evidence="2 7 8">Belongs to the chorismate synthase family.</text>
</comment>
<dbReference type="UniPathway" id="UPA00053">
    <property type="reaction ID" value="UER00090"/>
</dbReference>
<evidence type="ECO:0000256" key="2">
    <source>
        <dbReference type="ARBA" id="ARBA00008014"/>
    </source>
</evidence>
<dbReference type="OrthoDB" id="33049at2157"/>
<dbReference type="PROSITE" id="PS00787">
    <property type="entry name" value="CHORISMATE_SYNTHASE_1"/>
    <property type="match status" value="1"/>
</dbReference>
<feature type="binding site" evidence="7">
    <location>
        <position position="343"/>
    </location>
    <ligand>
        <name>FMN</name>
        <dbReference type="ChEBI" id="CHEBI:58210"/>
    </ligand>
</feature>
<dbReference type="PROSITE" id="PS00788">
    <property type="entry name" value="CHORISMATE_SYNTHASE_2"/>
    <property type="match status" value="1"/>
</dbReference>
<dbReference type="PANTHER" id="PTHR21085">
    <property type="entry name" value="CHORISMATE SYNTHASE"/>
    <property type="match status" value="1"/>
</dbReference>
<feature type="binding site" evidence="7">
    <location>
        <begin position="125"/>
        <end position="127"/>
    </location>
    <ligand>
        <name>FMN</name>
        <dbReference type="ChEBI" id="CHEBI:58210"/>
    </ligand>
</feature>
<sequence>MNGNRFGRLFQVTTYGESHGEAMGVTISGCPAGLELTEDDVQRDLDRRKPGQSMITTSRGEPDEVTINSGVQDGYTTGTPIGMVIQNKDARSGKYEPFITAPRPSHGDFTYSAKFGTRNWGGGGRSSARETVNWVAGGAIAKKILAEHGVELKAHVNQIGDVQADDVTFEDIKEHSEENEVRCADPEVAEEMLELIDEYQKEGDSIGGSIYFEARGVPRGLGAPRFDSVEARLGQAMMAVPASTAFEFGLGREAREWAGHDRNDEWEFASESPRDSDASGKDGEPRQVPKPSSNRHGGLQGGITTGEPIYGEVTLHAPTSIPKTQTTVDWETGEEKEVQVVGRHDPVLPPRGVPVVEAMLALTLVDFMLLGGRINPDRMDDKLGEYDTDYHPTRPET</sequence>
<feature type="binding site" evidence="7">
    <location>
        <position position="48"/>
    </location>
    <ligand>
        <name>NADP(+)</name>
        <dbReference type="ChEBI" id="CHEBI:58349"/>
    </ligand>
</feature>
<dbReference type="Proteomes" id="UP000186914">
    <property type="component" value="Unassembled WGS sequence"/>
</dbReference>
<dbReference type="PROSITE" id="PS00789">
    <property type="entry name" value="CHORISMATE_SYNTHASE_3"/>
    <property type="match status" value="1"/>
</dbReference>
<feature type="binding site" evidence="7">
    <location>
        <begin position="316"/>
        <end position="320"/>
    </location>
    <ligand>
        <name>FMN</name>
        <dbReference type="ChEBI" id="CHEBI:58210"/>
    </ligand>
</feature>
<keyword evidence="7" id="KW-0288">FMN</keyword>
<comment type="pathway">
    <text evidence="1 7 8">Metabolic intermediate biosynthesis; chorismate biosynthesis; chorismate from D-erythrose 4-phosphate and phosphoenolpyruvate: step 7/7.</text>
</comment>
<evidence type="ECO:0000256" key="3">
    <source>
        <dbReference type="ARBA" id="ARBA00013036"/>
    </source>
</evidence>
<dbReference type="NCBIfam" id="NF003793">
    <property type="entry name" value="PRK05382.1"/>
    <property type="match status" value="1"/>
</dbReference>
<keyword evidence="7" id="KW-0521">NADP</keyword>
<dbReference type="PIRSF" id="PIRSF001456">
    <property type="entry name" value="Chorismate_synth"/>
    <property type="match status" value="1"/>
</dbReference>
<evidence type="ECO:0000313" key="11">
    <source>
        <dbReference type="Proteomes" id="UP000186914"/>
    </source>
</evidence>
<evidence type="ECO:0000256" key="1">
    <source>
        <dbReference type="ARBA" id="ARBA00005044"/>
    </source>
</evidence>
<evidence type="ECO:0000256" key="8">
    <source>
        <dbReference type="RuleBase" id="RU000605"/>
    </source>
</evidence>
<dbReference type="GO" id="GO:0004107">
    <property type="term" value="F:chorismate synthase activity"/>
    <property type="evidence" value="ECO:0007669"/>
    <property type="project" value="UniProtKB-UniRule"/>
</dbReference>
<dbReference type="EC" id="4.2.3.5" evidence="3 7"/>
<dbReference type="GO" id="GO:0009073">
    <property type="term" value="P:aromatic amino acid family biosynthetic process"/>
    <property type="evidence" value="ECO:0007669"/>
    <property type="project" value="UniProtKB-KW"/>
</dbReference>
<gene>
    <name evidence="7" type="primary">aroC</name>
    <name evidence="10" type="ORF">SAMN05421858_1727</name>
</gene>
<organism evidence="10 11">
    <name type="scientific">Haladaptatus litoreus</name>
    <dbReference type="NCBI Taxonomy" id="553468"/>
    <lineage>
        <taxon>Archaea</taxon>
        <taxon>Methanobacteriati</taxon>
        <taxon>Methanobacteriota</taxon>
        <taxon>Stenosarchaea group</taxon>
        <taxon>Halobacteria</taxon>
        <taxon>Halobacteriales</taxon>
        <taxon>Haladaptataceae</taxon>
        <taxon>Haladaptatus</taxon>
    </lineage>
</organism>
<evidence type="ECO:0000256" key="5">
    <source>
        <dbReference type="ARBA" id="ARBA00023141"/>
    </source>
</evidence>
<dbReference type="GO" id="GO:0005829">
    <property type="term" value="C:cytosol"/>
    <property type="evidence" value="ECO:0007669"/>
    <property type="project" value="TreeGrafter"/>
</dbReference>
<comment type="function">
    <text evidence="7">Catalyzes the anti-1,4-elimination of the C-3 phosphate and the C-6 proR hydrogen from 5-enolpyruvylshikimate-3-phosphate (EPSP) to yield chorismate, which is the branch point compound that serves as the starting substrate for the three terminal pathways of aromatic amino acid biosynthesis. This reaction introduces a second double bond into the aromatic ring system.</text>
</comment>
<dbReference type="NCBIfam" id="TIGR00033">
    <property type="entry name" value="aroC"/>
    <property type="match status" value="1"/>
</dbReference>
<accession>A0A1N6YUP9</accession>
<keyword evidence="7" id="KW-0285">Flavoprotein</keyword>
<reference evidence="11" key="1">
    <citation type="submission" date="2017-01" db="EMBL/GenBank/DDBJ databases">
        <authorList>
            <person name="Varghese N."/>
            <person name="Submissions S."/>
        </authorList>
    </citation>
    <scope>NUCLEOTIDE SEQUENCE [LARGE SCALE GENOMIC DNA]</scope>
    <source>
        <strain evidence="11">CGMCC 1.7737</strain>
    </source>
</reference>
<dbReference type="GO" id="GO:0010181">
    <property type="term" value="F:FMN binding"/>
    <property type="evidence" value="ECO:0007669"/>
    <property type="project" value="TreeGrafter"/>
</dbReference>
<keyword evidence="5 7" id="KW-0057">Aromatic amino acid biosynthesis</keyword>
<evidence type="ECO:0000256" key="9">
    <source>
        <dbReference type="SAM" id="MobiDB-lite"/>
    </source>
</evidence>